<keyword evidence="3" id="KW-1185">Reference proteome</keyword>
<proteinExistence type="predicted"/>
<dbReference type="EMBL" id="SRMA01027303">
    <property type="protein sequence ID" value="TRY55919.1"/>
    <property type="molecule type" value="Genomic_DNA"/>
</dbReference>
<feature type="compositionally biased region" description="Basic and acidic residues" evidence="1">
    <location>
        <begin position="369"/>
        <end position="381"/>
    </location>
</feature>
<dbReference type="OrthoDB" id="9908757at2759"/>
<dbReference type="InterPro" id="IPR026178">
    <property type="entry name" value="JSRP1"/>
</dbReference>
<comment type="caution">
    <text evidence="2">The sequence shown here is derived from an EMBL/GenBank/DDBJ whole genome shotgun (WGS) entry which is preliminary data.</text>
</comment>
<dbReference type="AlphaFoldDB" id="A0A553MRX2"/>
<dbReference type="Pfam" id="PF15312">
    <property type="entry name" value="JSRP"/>
    <property type="match status" value="1"/>
</dbReference>
<sequence>MMMTPALRCSCRGSSSCRCDDGREEDTGAGREQLGFREEQMKVMVFKTKSRNTFSSCAPQETPVLQPVLKISPREHPHSGVEELFTFSSASLRRSLSIQSLVESVERPWAGVTLNRCLMLAVSLLLLSSALQRLHDAVRGRKEVSEELTSQRFALIRREKLPLQQVRSLLLSQERLLSLGLEKLQRSSSIGSRITLPLFQAESSLWSSLLCWINDEDDGRPENPERASRSLRHRALENPRLLKNRHSSFKQRRGRDDERMREKRGEEVLEKKKAAEERLRDDGRRREKEEDGVKTQRKRKGREVSVAPPELLVEPCSAEETLNGDVHTDVLQKVELLSSSEEEDSVLGSRSEISQKQQLSPQAPLLRPDQTRPDEKIEENRTITICDASIKPAEHSGATKPAPPRSSPGEPWKETRGNREGLL</sequence>
<gene>
    <name evidence="2" type="ORF">DNTS_001754</name>
</gene>
<accession>A0A553MRX2</accession>
<feature type="region of interest" description="Disordered" evidence="1">
    <location>
        <begin position="220"/>
        <end position="423"/>
    </location>
</feature>
<protein>
    <submittedName>
        <fullName evidence="2">Uncharacterized protein</fullName>
    </submittedName>
</protein>
<dbReference type="Proteomes" id="UP000316079">
    <property type="component" value="Unassembled WGS sequence"/>
</dbReference>
<dbReference type="PANTHER" id="PTHR22397:SF2">
    <property type="entry name" value="JUNCTIONAL SARCOPLASMIC RETICULUM PROTEIN 1"/>
    <property type="match status" value="1"/>
</dbReference>
<organism evidence="2 3">
    <name type="scientific">Danionella cerebrum</name>
    <dbReference type="NCBI Taxonomy" id="2873325"/>
    <lineage>
        <taxon>Eukaryota</taxon>
        <taxon>Metazoa</taxon>
        <taxon>Chordata</taxon>
        <taxon>Craniata</taxon>
        <taxon>Vertebrata</taxon>
        <taxon>Euteleostomi</taxon>
        <taxon>Actinopterygii</taxon>
        <taxon>Neopterygii</taxon>
        <taxon>Teleostei</taxon>
        <taxon>Ostariophysi</taxon>
        <taxon>Cypriniformes</taxon>
        <taxon>Danionidae</taxon>
        <taxon>Danioninae</taxon>
        <taxon>Danionella</taxon>
    </lineage>
</organism>
<evidence type="ECO:0000256" key="1">
    <source>
        <dbReference type="SAM" id="MobiDB-lite"/>
    </source>
</evidence>
<feature type="compositionally biased region" description="Basic and acidic residues" evidence="1">
    <location>
        <begin position="254"/>
        <end position="294"/>
    </location>
</feature>
<feature type="compositionally biased region" description="Polar residues" evidence="1">
    <location>
        <begin position="351"/>
        <end position="361"/>
    </location>
</feature>
<dbReference type="PANTHER" id="PTHR22397">
    <property type="entry name" value="JUNCTIONAL SARCOPLASMIC RETICULUM PROTEIN 1"/>
    <property type="match status" value="1"/>
</dbReference>
<feature type="compositionally biased region" description="Basic residues" evidence="1">
    <location>
        <begin position="242"/>
        <end position="253"/>
    </location>
</feature>
<feature type="compositionally biased region" description="Basic and acidic residues" evidence="1">
    <location>
        <begin position="411"/>
        <end position="423"/>
    </location>
</feature>
<evidence type="ECO:0000313" key="2">
    <source>
        <dbReference type="EMBL" id="TRY55919.1"/>
    </source>
</evidence>
<reference evidence="2 3" key="1">
    <citation type="journal article" date="2019" name="Sci. Data">
        <title>Hybrid genome assembly and annotation of Danionella translucida.</title>
        <authorList>
            <person name="Kadobianskyi M."/>
            <person name="Schulze L."/>
            <person name="Schuelke M."/>
            <person name="Judkewitz B."/>
        </authorList>
    </citation>
    <scope>NUCLEOTIDE SEQUENCE [LARGE SCALE GENOMIC DNA]</scope>
    <source>
        <strain evidence="2 3">Bolton</strain>
    </source>
</reference>
<name>A0A553MRX2_9TELE</name>
<dbReference type="STRING" id="623744.A0A553MRX2"/>
<evidence type="ECO:0000313" key="3">
    <source>
        <dbReference type="Proteomes" id="UP000316079"/>
    </source>
</evidence>